<dbReference type="AlphaFoldDB" id="G8TW49"/>
<keyword evidence="6 8" id="KW-0648">Protein biosynthesis</keyword>
<evidence type="ECO:0000256" key="1">
    <source>
        <dbReference type="ARBA" id="ARBA00002606"/>
    </source>
</evidence>
<dbReference type="CDD" id="cd08704">
    <property type="entry name" value="Met_tRNA_FMT_C"/>
    <property type="match status" value="1"/>
</dbReference>
<dbReference type="HAMAP" id="MF_00182">
    <property type="entry name" value="Formyl_trans"/>
    <property type="match status" value="1"/>
</dbReference>
<evidence type="ECO:0000256" key="7">
    <source>
        <dbReference type="ARBA" id="ARBA00048558"/>
    </source>
</evidence>
<dbReference type="InterPro" id="IPR005793">
    <property type="entry name" value="Formyl_trans_C"/>
</dbReference>
<evidence type="ECO:0000259" key="10">
    <source>
        <dbReference type="Pfam" id="PF02911"/>
    </source>
</evidence>
<dbReference type="NCBIfam" id="TIGR00460">
    <property type="entry name" value="fmt"/>
    <property type="match status" value="1"/>
</dbReference>
<dbReference type="InterPro" id="IPR002376">
    <property type="entry name" value="Formyl_transf_N"/>
</dbReference>
<keyword evidence="5 8" id="KW-0808">Transferase</keyword>
<reference evidence="12" key="1">
    <citation type="submission" date="2011-12" db="EMBL/GenBank/DDBJ databases">
        <title>The complete genome of chromosome of Sulfobacillus acidophilus DSM 10332.</title>
        <authorList>
            <person name="Lucas S."/>
            <person name="Han J."/>
            <person name="Lapidus A."/>
            <person name="Bruce D."/>
            <person name="Goodwin L."/>
            <person name="Pitluck S."/>
            <person name="Peters L."/>
            <person name="Kyrpides N."/>
            <person name="Mavromatis K."/>
            <person name="Ivanova N."/>
            <person name="Mikhailova N."/>
            <person name="Chertkov O."/>
            <person name="Saunders E."/>
            <person name="Detter J.C."/>
            <person name="Tapia R."/>
            <person name="Han C."/>
            <person name="Land M."/>
            <person name="Hauser L."/>
            <person name="Markowitz V."/>
            <person name="Cheng J.-F."/>
            <person name="Hugenholtz P."/>
            <person name="Woyke T."/>
            <person name="Wu D."/>
            <person name="Pukall R."/>
            <person name="Gehrich-Schroeter G."/>
            <person name="Schneider S."/>
            <person name="Klenk H.-P."/>
            <person name="Eisen J.A."/>
        </authorList>
    </citation>
    <scope>NUCLEOTIDE SEQUENCE [LARGE SCALE GENOMIC DNA]</scope>
    <source>
        <strain evidence="12">ATCC 700253 / DSM 10332 / NAL</strain>
    </source>
</reference>
<organism evidence="11 12">
    <name type="scientific">Sulfobacillus acidophilus (strain ATCC 700253 / DSM 10332 / NAL)</name>
    <dbReference type="NCBI Taxonomy" id="679936"/>
    <lineage>
        <taxon>Bacteria</taxon>
        <taxon>Bacillati</taxon>
        <taxon>Bacillota</taxon>
        <taxon>Clostridia</taxon>
        <taxon>Eubacteriales</taxon>
        <taxon>Clostridiales Family XVII. Incertae Sedis</taxon>
        <taxon>Sulfobacillus</taxon>
    </lineage>
</organism>
<evidence type="ECO:0000256" key="5">
    <source>
        <dbReference type="ARBA" id="ARBA00022679"/>
    </source>
</evidence>
<accession>G8TW49</accession>
<evidence type="ECO:0000313" key="11">
    <source>
        <dbReference type="EMBL" id="AEW05976.1"/>
    </source>
</evidence>
<evidence type="ECO:0000256" key="3">
    <source>
        <dbReference type="ARBA" id="ARBA00012261"/>
    </source>
</evidence>
<comment type="similarity">
    <text evidence="2 8">Belongs to the Fmt family.</text>
</comment>
<dbReference type="InterPro" id="IPR036477">
    <property type="entry name" value="Formyl_transf_N_sf"/>
</dbReference>
<sequence length="308" mass="34307">MARILFFGTPLYAQVIAAGLYRRLPGDQWRVVTKPDKPQGRKRVLTPSAVAKWAAGEGLTVDKPGRWQDFLPVWEAFQPDWIVTAAYGRILPDTVLQLARWGAYNLHASLLPRWRGPNPIAWAIRAGDEVTGVTLMAMDAGVDTGPIVLQDRVPIDPTDTRDTLTVKLAESGIRVFFEARRLYGDGPWPADPQPSAGVTMAPKFQDHESRIVWQEPALVIDRLIRSMSAEPGAYTIWEDQRIKILAAEPVAKAAEGRFGRAILDGNDWLVTTGDGYLRVRQIHPAGKRPMTPGDFLRGRRDKGLVIFQ</sequence>
<dbReference type="InterPro" id="IPR011034">
    <property type="entry name" value="Formyl_transferase-like_C_sf"/>
</dbReference>
<comment type="function">
    <text evidence="1 8">Attaches a formyl group to the free amino group of methionyl-tRNA(fMet). The formyl group appears to play a dual role in the initiator identity of N-formylmethionyl-tRNA by promoting its recognition by IF2 and preventing the misappropriation of this tRNA by the elongation apparatus.</text>
</comment>
<dbReference type="CDD" id="cd08646">
    <property type="entry name" value="FMT_core_Met-tRNA-FMT_N"/>
    <property type="match status" value="1"/>
</dbReference>
<dbReference type="PANTHER" id="PTHR11138">
    <property type="entry name" value="METHIONYL-TRNA FORMYLTRANSFERASE"/>
    <property type="match status" value="1"/>
</dbReference>
<dbReference type="Pfam" id="PF00551">
    <property type="entry name" value="Formyl_trans_N"/>
    <property type="match status" value="1"/>
</dbReference>
<evidence type="ECO:0000256" key="2">
    <source>
        <dbReference type="ARBA" id="ARBA00010699"/>
    </source>
</evidence>
<dbReference type="InterPro" id="IPR041711">
    <property type="entry name" value="Met-tRNA-FMT_N"/>
</dbReference>
<dbReference type="Proteomes" id="UP000005439">
    <property type="component" value="Chromosome"/>
</dbReference>
<dbReference type="InterPro" id="IPR044135">
    <property type="entry name" value="Met-tRNA-FMT_C"/>
</dbReference>
<comment type="catalytic activity">
    <reaction evidence="7 8">
        <text>L-methionyl-tRNA(fMet) + (6R)-10-formyltetrahydrofolate = N-formyl-L-methionyl-tRNA(fMet) + (6S)-5,6,7,8-tetrahydrofolate + H(+)</text>
        <dbReference type="Rhea" id="RHEA:24380"/>
        <dbReference type="Rhea" id="RHEA-COMP:9952"/>
        <dbReference type="Rhea" id="RHEA-COMP:9953"/>
        <dbReference type="ChEBI" id="CHEBI:15378"/>
        <dbReference type="ChEBI" id="CHEBI:57453"/>
        <dbReference type="ChEBI" id="CHEBI:78530"/>
        <dbReference type="ChEBI" id="CHEBI:78844"/>
        <dbReference type="ChEBI" id="CHEBI:195366"/>
        <dbReference type="EC" id="2.1.2.9"/>
    </reaction>
</comment>
<proteinExistence type="inferred from homology"/>
<feature type="binding site" evidence="8">
    <location>
        <begin position="109"/>
        <end position="112"/>
    </location>
    <ligand>
        <name>(6S)-5,6,7,8-tetrahydrofolate</name>
        <dbReference type="ChEBI" id="CHEBI:57453"/>
    </ligand>
</feature>
<dbReference type="EMBL" id="CP003179">
    <property type="protein sequence ID" value="AEW05976.1"/>
    <property type="molecule type" value="Genomic_DNA"/>
</dbReference>
<dbReference type="InterPro" id="IPR037022">
    <property type="entry name" value="Formyl_trans_C_sf"/>
</dbReference>
<dbReference type="InterPro" id="IPR005794">
    <property type="entry name" value="Fmt"/>
</dbReference>
<dbReference type="SUPFAM" id="SSF50486">
    <property type="entry name" value="FMT C-terminal domain-like"/>
    <property type="match status" value="1"/>
</dbReference>
<dbReference type="EC" id="2.1.2.9" evidence="3 8"/>
<evidence type="ECO:0000259" key="9">
    <source>
        <dbReference type="Pfam" id="PF00551"/>
    </source>
</evidence>
<protein>
    <recommendedName>
        <fullName evidence="4 8">Methionyl-tRNA formyltransferase</fullName>
        <ecNumber evidence="3 8">2.1.2.9</ecNumber>
    </recommendedName>
</protein>
<dbReference type="Gene3D" id="3.40.50.170">
    <property type="entry name" value="Formyl transferase, N-terminal domain"/>
    <property type="match status" value="1"/>
</dbReference>
<dbReference type="PATRIC" id="fig|679936.5.peg.2602"/>
<dbReference type="HOGENOM" id="CLU_033347_2_0_9"/>
<name>G8TW49_SULAD</name>
<evidence type="ECO:0000256" key="4">
    <source>
        <dbReference type="ARBA" id="ARBA00016014"/>
    </source>
</evidence>
<gene>
    <name evidence="8" type="primary">fmt</name>
    <name evidence="11" type="ordered locus">Sulac_2514</name>
</gene>
<evidence type="ECO:0000313" key="12">
    <source>
        <dbReference type="Proteomes" id="UP000005439"/>
    </source>
</evidence>
<dbReference type="Pfam" id="PF02911">
    <property type="entry name" value="Formyl_trans_C"/>
    <property type="match status" value="1"/>
</dbReference>
<dbReference type="Gene3D" id="3.10.25.10">
    <property type="entry name" value="Formyl transferase, C-terminal domain"/>
    <property type="match status" value="1"/>
</dbReference>
<reference evidence="11 12" key="2">
    <citation type="journal article" date="2012" name="Stand. Genomic Sci.">
        <title>Complete genome sequence of the moderately thermophilic mineral-sulfide-oxidizing firmicute Sulfobacillus acidophilus type strain (NAL(T)).</title>
        <authorList>
            <person name="Anderson I."/>
            <person name="Chertkov O."/>
            <person name="Chen A."/>
            <person name="Saunders E."/>
            <person name="Lapidus A."/>
            <person name="Nolan M."/>
            <person name="Lucas S."/>
            <person name="Hammon N."/>
            <person name="Deshpande S."/>
            <person name="Cheng J.F."/>
            <person name="Han C."/>
            <person name="Tapia R."/>
            <person name="Goodwin L.A."/>
            <person name="Pitluck S."/>
            <person name="Liolios K."/>
            <person name="Pagani I."/>
            <person name="Ivanova N."/>
            <person name="Mikhailova N."/>
            <person name="Pati A."/>
            <person name="Palaniappan K."/>
            <person name="Land M."/>
            <person name="Pan C."/>
            <person name="Rohde M."/>
            <person name="Pukall R."/>
            <person name="Goker M."/>
            <person name="Detter J.C."/>
            <person name="Woyke T."/>
            <person name="Bristow J."/>
            <person name="Eisen J.A."/>
            <person name="Markowitz V."/>
            <person name="Hugenholtz P."/>
            <person name="Kyrpides N.C."/>
            <person name="Klenk H.P."/>
            <person name="Mavromatis K."/>
        </authorList>
    </citation>
    <scope>NUCLEOTIDE SEQUENCE [LARGE SCALE GENOMIC DNA]</scope>
    <source>
        <strain evidence="12">ATCC 700253 / DSM 10332 / NAL</strain>
    </source>
</reference>
<feature type="domain" description="Formyl transferase N-terminal" evidence="9">
    <location>
        <begin position="3"/>
        <end position="178"/>
    </location>
</feature>
<evidence type="ECO:0000256" key="8">
    <source>
        <dbReference type="HAMAP-Rule" id="MF_00182"/>
    </source>
</evidence>
<keyword evidence="12" id="KW-1185">Reference proteome</keyword>
<dbReference type="PANTHER" id="PTHR11138:SF5">
    <property type="entry name" value="METHIONYL-TRNA FORMYLTRANSFERASE, MITOCHONDRIAL"/>
    <property type="match status" value="1"/>
</dbReference>
<feature type="domain" description="Formyl transferase C-terminal" evidence="10">
    <location>
        <begin position="205"/>
        <end position="299"/>
    </location>
</feature>
<dbReference type="GO" id="GO:0005829">
    <property type="term" value="C:cytosol"/>
    <property type="evidence" value="ECO:0007669"/>
    <property type="project" value="TreeGrafter"/>
</dbReference>
<dbReference type="SUPFAM" id="SSF53328">
    <property type="entry name" value="Formyltransferase"/>
    <property type="match status" value="1"/>
</dbReference>
<dbReference type="GO" id="GO:0004479">
    <property type="term" value="F:methionyl-tRNA formyltransferase activity"/>
    <property type="evidence" value="ECO:0007669"/>
    <property type="project" value="UniProtKB-UniRule"/>
</dbReference>
<dbReference type="STRING" id="679936.Sulac_2514"/>
<dbReference type="KEGG" id="sap:Sulac_2514"/>
<evidence type="ECO:0000256" key="6">
    <source>
        <dbReference type="ARBA" id="ARBA00022917"/>
    </source>
</evidence>